<accession>A0AAD2B4H5</accession>
<keyword evidence="4" id="KW-1185">Reference proteome</keyword>
<dbReference type="EMBL" id="CATWAF010000005">
    <property type="protein sequence ID" value="CAJ0701676.1"/>
    <property type="molecule type" value="Genomic_DNA"/>
</dbReference>
<comment type="caution">
    <text evidence="3">The sequence shown here is derived from an EMBL/GenBank/DDBJ whole genome shotgun (WGS) entry which is preliminary data.</text>
</comment>
<proteinExistence type="predicted"/>
<sequence>MRDVNVPMLTFPMVKLGSKETPWDLRCLLYRGGAATRANQLATLVAEGHLGAPMPERQDLVERIHAALVQKLITGGSKETVRAAIYCLRRFFAWADDAALDVSVDTVVTRFIHWTDHLLHRQRVVRDLRERGAYQLSKSVANVLDNVLDRRISILAETRIRKPRDVCWSRGTKASEESLEPSFIFGHALLDICNALTAEAIRGPLPVRIVLRSGKVLEEWSTVPHADAEGMQSDKSSRRTGLSERARATLASDTSLRVRYPLVNLRIEAELLLFIAQTGMNLAQAHTARTGHFHYASHLDGYQVRRYKQRRQGEVEFEIYREYRNTFERYLAWRSTIFPDDPGGLLFPLVCRSRAQGAAPRFTRVRTTCRKLGIEYVGPQALRKFRINWLLRESNAPAVVAEMAQHAKETLLRDYAEPHPQIAMMEITRFLREADSSLTPPGPGRCMSPIPVALSNTPVKAPQPDCISPAGCLFCAHQRDIDSEDHVWSLVSFRHLKSLELVRAVPAAIDETALIEHPALLTIDRLTAKLKFYEDSSEVRRLWVREALLRTEEGNHHPAWCGFIRLTELRS</sequence>
<organism evidence="3 4">
    <name type="scientific">Ralstonia wenshanensis</name>
    <dbReference type="NCBI Taxonomy" id="2842456"/>
    <lineage>
        <taxon>Bacteria</taxon>
        <taxon>Pseudomonadati</taxon>
        <taxon>Pseudomonadota</taxon>
        <taxon>Betaproteobacteria</taxon>
        <taxon>Burkholderiales</taxon>
        <taxon>Burkholderiaceae</taxon>
        <taxon>Ralstonia</taxon>
    </lineage>
</organism>
<feature type="region of interest" description="Disordered" evidence="2">
    <location>
        <begin position="227"/>
        <end position="246"/>
    </location>
</feature>
<dbReference type="Proteomes" id="UP001189915">
    <property type="component" value="Unassembled WGS sequence"/>
</dbReference>
<dbReference type="AlphaFoldDB" id="A0AAD2B4H5"/>
<dbReference type="RefSeq" id="WP_232039777.1">
    <property type="nucleotide sequence ID" value="NZ_CATWAF010000005.1"/>
</dbReference>
<gene>
    <name evidence="3" type="ORF">LMG18091_03494</name>
</gene>
<evidence type="ECO:0000313" key="3">
    <source>
        <dbReference type="EMBL" id="CAJ0701676.1"/>
    </source>
</evidence>
<dbReference type="GO" id="GO:0006310">
    <property type="term" value="P:DNA recombination"/>
    <property type="evidence" value="ECO:0007669"/>
    <property type="project" value="UniProtKB-KW"/>
</dbReference>
<feature type="compositionally biased region" description="Basic and acidic residues" evidence="2">
    <location>
        <begin position="235"/>
        <end position="246"/>
    </location>
</feature>
<evidence type="ECO:0000256" key="1">
    <source>
        <dbReference type="ARBA" id="ARBA00023172"/>
    </source>
</evidence>
<evidence type="ECO:0000256" key="2">
    <source>
        <dbReference type="SAM" id="MobiDB-lite"/>
    </source>
</evidence>
<protein>
    <recommendedName>
        <fullName evidence="5">Site-specific integrase</fullName>
    </recommendedName>
</protein>
<keyword evidence="1" id="KW-0233">DNA recombination</keyword>
<evidence type="ECO:0008006" key="5">
    <source>
        <dbReference type="Google" id="ProtNLM"/>
    </source>
</evidence>
<dbReference type="InterPro" id="IPR011010">
    <property type="entry name" value="DNA_brk_join_enz"/>
</dbReference>
<dbReference type="GO" id="GO:0015074">
    <property type="term" value="P:DNA integration"/>
    <property type="evidence" value="ECO:0007669"/>
    <property type="project" value="InterPro"/>
</dbReference>
<dbReference type="InterPro" id="IPR013762">
    <property type="entry name" value="Integrase-like_cat_sf"/>
</dbReference>
<evidence type="ECO:0000313" key="4">
    <source>
        <dbReference type="Proteomes" id="UP001189915"/>
    </source>
</evidence>
<dbReference type="GO" id="GO:0003677">
    <property type="term" value="F:DNA binding"/>
    <property type="evidence" value="ECO:0007669"/>
    <property type="project" value="InterPro"/>
</dbReference>
<dbReference type="Gene3D" id="1.10.443.10">
    <property type="entry name" value="Intergrase catalytic core"/>
    <property type="match status" value="1"/>
</dbReference>
<name>A0AAD2B4H5_9RALS</name>
<reference evidence="3 4" key="1">
    <citation type="submission" date="2023-07" db="EMBL/GenBank/DDBJ databases">
        <authorList>
            <person name="Peeters C."/>
        </authorList>
    </citation>
    <scope>NUCLEOTIDE SEQUENCE [LARGE SCALE GENOMIC DNA]</scope>
    <source>
        <strain evidence="3 4">LMG 18091</strain>
    </source>
</reference>
<dbReference type="SUPFAM" id="SSF56349">
    <property type="entry name" value="DNA breaking-rejoining enzymes"/>
    <property type="match status" value="1"/>
</dbReference>